<dbReference type="GO" id="GO:0003677">
    <property type="term" value="F:DNA binding"/>
    <property type="evidence" value="ECO:0007669"/>
    <property type="project" value="UniProtKB-KW"/>
</dbReference>
<dbReference type="GO" id="GO:0003678">
    <property type="term" value="F:DNA helicase activity"/>
    <property type="evidence" value="ECO:0007669"/>
    <property type="project" value="InterPro"/>
</dbReference>
<dbReference type="GO" id="GO:0006269">
    <property type="term" value="P:DNA replication, synthesis of primer"/>
    <property type="evidence" value="ECO:0007669"/>
    <property type="project" value="UniProtKB-UniRule"/>
</dbReference>
<evidence type="ECO:0000256" key="5">
    <source>
        <dbReference type="ARBA" id="ARBA00022705"/>
    </source>
</evidence>
<keyword evidence="11 12" id="KW-0804">Transcription</keyword>
<dbReference type="FunFam" id="3.90.980.10:FF:000001">
    <property type="entry name" value="DNA primase"/>
    <property type="match status" value="1"/>
</dbReference>
<dbReference type="GO" id="GO:0000428">
    <property type="term" value="C:DNA-directed RNA polymerase complex"/>
    <property type="evidence" value="ECO:0007669"/>
    <property type="project" value="UniProtKB-KW"/>
</dbReference>
<evidence type="ECO:0000256" key="7">
    <source>
        <dbReference type="ARBA" id="ARBA00022771"/>
    </source>
</evidence>
<dbReference type="InterPro" id="IPR030846">
    <property type="entry name" value="DnaG_bac"/>
</dbReference>
<keyword evidence="5 12" id="KW-0235">DNA replication</keyword>
<dbReference type="Gene3D" id="3.90.580.10">
    <property type="entry name" value="Zinc finger, CHC2-type domain"/>
    <property type="match status" value="1"/>
</dbReference>
<comment type="cofactor">
    <cofactor evidence="12 13 14">
        <name>Zn(2+)</name>
        <dbReference type="ChEBI" id="CHEBI:29105"/>
    </cofactor>
    <text evidence="12 13 14">Binds 1 zinc ion per monomer.</text>
</comment>
<evidence type="ECO:0000256" key="2">
    <source>
        <dbReference type="ARBA" id="ARBA00022515"/>
    </source>
</evidence>
<comment type="subunit">
    <text evidence="12">Monomer. Interacts with DnaB.</text>
</comment>
<dbReference type="EC" id="2.7.7.101" evidence="12"/>
<dbReference type="Pfam" id="PF01807">
    <property type="entry name" value="Zn_ribbon_DnaG"/>
    <property type="match status" value="1"/>
</dbReference>
<keyword evidence="8 12" id="KW-0862">Zinc</keyword>
<dbReference type="GO" id="GO:0005737">
    <property type="term" value="C:cytoplasm"/>
    <property type="evidence" value="ECO:0007669"/>
    <property type="project" value="TreeGrafter"/>
</dbReference>
<dbReference type="SUPFAM" id="SSF48024">
    <property type="entry name" value="N-terminal domain of DnaB helicase"/>
    <property type="match status" value="1"/>
</dbReference>
<evidence type="ECO:0000256" key="6">
    <source>
        <dbReference type="ARBA" id="ARBA00022723"/>
    </source>
</evidence>
<sequence length="592" mass="68892">MMRIEQETINEIREKNDILDVVSEYVKLEKRGRNYIGLCPFHDEKTPSFSVSEDKQICHCFGCKKGGNVFQFIQEIKSVSFIDAVSELGNRVGIHIEQETTSHDTSEIVDDHIKMIEMHELMANNFHYILKHTEEGEAALAYLKSRGFTDELINDRKIGYSPNHAKFTHDFLEKNGYEAVLAYEAGLLSRNDETFDYFDRFRDRIIFPLQNFQGKTVGFSGRTYTDQSPKYLNSPETPIFQKRKMLYNIDRARKAIRQNDEVILLEGFMDVIKASEANIKQVVATMGTALSKEHIIMVKKLASNVTLLYDGDFAGTEAALNVGKSLLTEGLNVFVVNLPKKMDPDDYITEYGEDAFKSFVDGQKQSYVAFKAQQLYYANENNDLKHDQHLEELIQDLNLIRSEFLRKKVLQQIADLYKVDVNSLKNRLAPTIVQNSIDYNYNVPEIKEKKQDKVGRAEQAILKHFMNHKQLFLEYHSRINQEDFTSLNNRVIFSRLNGYYKNNDVFNISDFSSYIEEHQVMETVMYLDSMLINDEPEKDEMEDYIEVISPSVDQELTIEYLNEQLNRAMQMGDLALQRQYLEQIIQFNRNRM</sequence>
<dbReference type="InterPro" id="IPR034151">
    <property type="entry name" value="TOPRIM_DnaG_bac"/>
</dbReference>
<evidence type="ECO:0000256" key="8">
    <source>
        <dbReference type="ARBA" id="ARBA00022833"/>
    </source>
</evidence>
<dbReference type="Gene3D" id="3.90.980.10">
    <property type="entry name" value="DNA primase, catalytic core, N-terminal domain"/>
    <property type="match status" value="1"/>
</dbReference>
<dbReference type="AlphaFoldDB" id="A0A239Z6S9"/>
<dbReference type="CDD" id="cd03364">
    <property type="entry name" value="TOPRIM_DnaG_primases"/>
    <property type="match status" value="1"/>
</dbReference>
<dbReference type="InterPro" id="IPR016136">
    <property type="entry name" value="DNA_helicase_N/primase_C"/>
</dbReference>
<dbReference type="Pfam" id="PF13155">
    <property type="entry name" value="Toprim_2"/>
    <property type="match status" value="1"/>
</dbReference>
<dbReference type="SMART" id="SM00493">
    <property type="entry name" value="TOPRIM"/>
    <property type="match status" value="1"/>
</dbReference>
<keyword evidence="17" id="KW-1185">Reference proteome</keyword>
<evidence type="ECO:0000256" key="12">
    <source>
        <dbReference type="HAMAP-Rule" id="MF_00974"/>
    </source>
</evidence>
<dbReference type="InterPro" id="IPR006295">
    <property type="entry name" value="DNA_primase_DnaG"/>
</dbReference>
<dbReference type="Gene3D" id="1.10.860.10">
    <property type="entry name" value="DNAb Helicase, Chain A"/>
    <property type="match status" value="1"/>
</dbReference>
<keyword evidence="7 12" id="KW-0863">Zinc-finger</keyword>
<comment type="domain">
    <text evidence="12">Contains an N-terminal zinc-binding domain, a central core domain that contains the primase activity, and a C-terminal DnaB-binding domain.</text>
</comment>
<dbReference type="InterPro" id="IPR036185">
    <property type="entry name" value="DNA_heli_DnaB-like_N_sf"/>
</dbReference>
<comment type="similarity">
    <text evidence="12 13">Belongs to the DnaG primase family.</text>
</comment>
<protein>
    <recommendedName>
        <fullName evidence="12 13">DNA primase</fullName>
        <ecNumber evidence="12">2.7.7.101</ecNumber>
    </recommendedName>
</protein>
<name>A0A239Z6S9_9STAP</name>
<evidence type="ECO:0000256" key="11">
    <source>
        <dbReference type="ARBA" id="ARBA00023163"/>
    </source>
</evidence>
<dbReference type="SMART" id="SM00400">
    <property type="entry name" value="ZnF_CHCC"/>
    <property type="match status" value="1"/>
</dbReference>
<dbReference type="NCBIfam" id="TIGR01391">
    <property type="entry name" value="dnaG"/>
    <property type="match status" value="1"/>
</dbReference>
<dbReference type="GO" id="GO:0008270">
    <property type="term" value="F:zinc ion binding"/>
    <property type="evidence" value="ECO:0007669"/>
    <property type="project" value="UniProtKB-UniRule"/>
</dbReference>
<keyword evidence="9" id="KW-0460">Magnesium</keyword>
<dbReference type="PANTHER" id="PTHR30313">
    <property type="entry name" value="DNA PRIMASE"/>
    <property type="match status" value="1"/>
</dbReference>
<organism evidence="16 17">
    <name type="scientific">Mammaliicoccus stepanovicii</name>
    <dbReference type="NCBI Taxonomy" id="643214"/>
    <lineage>
        <taxon>Bacteria</taxon>
        <taxon>Bacillati</taxon>
        <taxon>Bacillota</taxon>
        <taxon>Bacilli</taxon>
        <taxon>Bacillales</taxon>
        <taxon>Staphylococcaceae</taxon>
        <taxon>Mammaliicoccus</taxon>
    </lineage>
</organism>
<keyword evidence="10 12" id="KW-0238">DNA-binding</keyword>
<dbReference type="HAMAP" id="MF_00974">
    <property type="entry name" value="DNA_primase_DnaG"/>
    <property type="match status" value="1"/>
</dbReference>
<keyword evidence="1 12" id="KW-0240">DNA-directed RNA polymerase</keyword>
<evidence type="ECO:0000256" key="3">
    <source>
        <dbReference type="ARBA" id="ARBA00022679"/>
    </source>
</evidence>
<dbReference type="InterPro" id="IPR006171">
    <property type="entry name" value="TOPRIM_dom"/>
</dbReference>
<dbReference type="EMBL" id="LT906462">
    <property type="protein sequence ID" value="SNV66278.1"/>
    <property type="molecule type" value="Genomic_DNA"/>
</dbReference>
<dbReference type="InterPro" id="IPR036977">
    <property type="entry name" value="DNA_primase_Znf_CHC2"/>
</dbReference>
<keyword evidence="3 12" id="KW-0808">Transferase</keyword>
<evidence type="ECO:0000259" key="15">
    <source>
        <dbReference type="PROSITE" id="PS50880"/>
    </source>
</evidence>
<dbReference type="InterPro" id="IPR050219">
    <property type="entry name" value="DnaG_primase"/>
</dbReference>
<dbReference type="SUPFAM" id="SSF56731">
    <property type="entry name" value="DNA primase core"/>
    <property type="match status" value="1"/>
</dbReference>
<keyword evidence="6 12" id="KW-0479">Metal-binding</keyword>
<comment type="function">
    <text evidence="12 13">RNA polymerase that catalyzes the synthesis of short RNA molecules used as primers for DNA polymerase during DNA replication.</text>
</comment>
<dbReference type="Pfam" id="PF21650">
    <property type="entry name" value="DnaG_cat_HB"/>
    <property type="match status" value="1"/>
</dbReference>
<accession>A0A239Z6S9</accession>
<dbReference type="GO" id="GO:0005524">
    <property type="term" value="F:ATP binding"/>
    <property type="evidence" value="ECO:0007669"/>
    <property type="project" value="InterPro"/>
</dbReference>
<feature type="zinc finger region" description="CHC2-type" evidence="12 14">
    <location>
        <begin position="39"/>
        <end position="63"/>
    </location>
</feature>
<evidence type="ECO:0000256" key="10">
    <source>
        <dbReference type="ARBA" id="ARBA00023125"/>
    </source>
</evidence>
<reference evidence="16 17" key="1">
    <citation type="submission" date="2017-06" db="EMBL/GenBank/DDBJ databases">
        <authorList>
            <consortium name="Pathogen Informatics"/>
        </authorList>
    </citation>
    <scope>NUCLEOTIDE SEQUENCE [LARGE SCALE GENOMIC DNA]</scope>
    <source>
        <strain evidence="16 17">NCTC13839</strain>
    </source>
</reference>
<dbReference type="Pfam" id="PF08275">
    <property type="entry name" value="DNAG_N"/>
    <property type="match status" value="1"/>
</dbReference>
<dbReference type="PIRSF" id="PIRSF002811">
    <property type="entry name" value="DnaG"/>
    <property type="match status" value="1"/>
</dbReference>
<dbReference type="GO" id="GO:0003899">
    <property type="term" value="F:DNA-directed RNA polymerase activity"/>
    <property type="evidence" value="ECO:0007669"/>
    <property type="project" value="UniProtKB-UniRule"/>
</dbReference>
<evidence type="ECO:0000256" key="14">
    <source>
        <dbReference type="PIRSR" id="PIRSR002811-1"/>
    </source>
</evidence>
<dbReference type="Proteomes" id="UP000242084">
    <property type="component" value="Chromosome 1"/>
</dbReference>
<evidence type="ECO:0000256" key="9">
    <source>
        <dbReference type="ARBA" id="ARBA00022842"/>
    </source>
</evidence>
<keyword evidence="4 12" id="KW-0548">Nucleotidyltransferase</keyword>
<evidence type="ECO:0000256" key="4">
    <source>
        <dbReference type="ARBA" id="ARBA00022695"/>
    </source>
</evidence>
<keyword evidence="2 12" id="KW-0639">Primosome</keyword>
<dbReference type="PROSITE" id="PS50880">
    <property type="entry name" value="TOPRIM"/>
    <property type="match status" value="1"/>
</dbReference>
<evidence type="ECO:0000256" key="13">
    <source>
        <dbReference type="PIRNR" id="PIRNR002811"/>
    </source>
</evidence>
<dbReference type="GO" id="GO:1990077">
    <property type="term" value="C:primosome complex"/>
    <property type="evidence" value="ECO:0007669"/>
    <property type="project" value="UniProtKB-KW"/>
</dbReference>
<dbReference type="Gene3D" id="1.20.50.20">
    <property type="entry name" value="DnaG, RNA polymerase domain, helical bundle"/>
    <property type="match status" value="1"/>
</dbReference>
<dbReference type="InterPro" id="IPR013264">
    <property type="entry name" value="DNAG_N"/>
</dbReference>
<dbReference type="FunFam" id="3.90.580.10:FF:000001">
    <property type="entry name" value="DNA primase"/>
    <property type="match status" value="1"/>
</dbReference>
<comment type="catalytic activity">
    <reaction evidence="12">
        <text>ssDNA + n NTP = ssDNA/pppN(pN)n-1 hybrid + (n-1) diphosphate.</text>
        <dbReference type="EC" id="2.7.7.101"/>
    </reaction>
</comment>
<evidence type="ECO:0000256" key="1">
    <source>
        <dbReference type="ARBA" id="ARBA00022478"/>
    </source>
</evidence>
<evidence type="ECO:0000313" key="17">
    <source>
        <dbReference type="Proteomes" id="UP000242084"/>
    </source>
</evidence>
<feature type="domain" description="Toprim" evidence="15">
    <location>
        <begin position="260"/>
        <end position="341"/>
    </location>
</feature>
<dbReference type="InterPro" id="IPR048453">
    <property type="entry name" value="DnaG_cat_HB"/>
</dbReference>
<evidence type="ECO:0000313" key="16">
    <source>
        <dbReference type="EMBL" id="SNV66278.1"/>
    </source>
</evidence>
<dbReference type="SUPFAM" id="SSF57783">
    <property type="entry name" value="Zinc beta-ribbon"/>
    <property type="match status" value="1"/>
</dbReference>
<dbReference type="Gene3D" id="3.40.1360.10">
    <property type="match status" value="1"/>
</dbReference>
<dbReference type="InterPro" id="IPR007693">
    <property type="entry name" value="DNA_helicase_DnaB-like_N"/>
</dbReference>
<gene>
    <name evidence="12 16" type="primary">dnaG</name>
    <name evidence="16" type="ORF">SAMEA4384403_01199</name>
</gene>
<dbReference type="Pfam" id="PF00772">
    <property type="entry name" value="DnaB"/>
    <property type="match status" value="1"/>
</dbReference>
<dbReference type="PANTHER" id="PTHR30313:SF2">
    <property type="entry name" value="DNA PRIMASE"/>
    <property type="match status" value="1"/>
</dbReference>
<proteinExistence type="inferred from homology"/>
<dbReference type="InterPro" id="IPR002694">
    <property type="entry name" value="Znf_CHC2"/>
</dbReference>
<dbReference type="KEGG" id="sste:SAMEA4384403_1199"/>
<dbReference type="InterPro" id="IPR037068">
    <property type="entry name" value="DNA_primase_core_N_sf"/>
</dbReference>